<dbReference type="Proteomes" id="UP001176517">
    <property type="component" value="Unassembled WGS sequence"/>
</dbReference>
<feature type="domain" description="CID" evidence="2">
    <location>
        <begin position="89"/>
        <end position="225"/>
    </location>
</feature>
<dbReference type="InterPro" id="IPR006569">
    <property type="entry name" value="CID_dom"/>
</dbReference>
<dbReference type="InterPro" id="IPR008942">
    <property type="entry name" value="ENTH_VHS"/>
</dbReference>
<dbReference type="PROSITE" id="PS51391">
    <property type="entry name" value="CID"/>
    <property type="match status" value="1"/>
</dbReference>
<evidence type="ECO:0000313" key="3">
    <source>
        <dbReference type="EMBL" id="KAK0554395.1"/>
    </source>
</evidence>
<accession>A0AAN6GV32</accession>
<reference evidence="3" key="1">
    <citation type="journal article" date="2023" name="PhytoFront">
        <title>Draft Genome Resources of Seven Strains of Tilletia horrida, Causal Agent of Kernel Smut of Rice.</title>
        <authorList>
            <person name="Khanal S."/>
            <person name="Antony Babu S."/>
            <person name="Zhou X.G."/>
        </authorList>
    </citation>
    <scope>NUCLEOTIDE SEQUENCE</scope>
    <source>
        <strain evidence="3">TX6</strain>
    </source>
</reference>
<dbReference type="GO" id="GO:0006369">
    <property type="term" value="P:termination of RNA polymerase II transcription"/>
    <property type="evidence" value="ECO:0007669"/>
    <property type="project" value="InterPro"/>
</dbReference>
<dbReference type="AlphaFoldDB" id="A0AAN6GV32"/>
<dbReference type="InterPro" id="IPR045154">
    <property type="entry name" value="PCF11-like"/>
</dbReference>
<dbReference type="InterPro" id="IPR054127">
    <property type="entry name" value="Pcf11_C"/>
</dbReference>
<dbReference type="EMBL" id="JAPDMZ010000038">
    <property type="protein sequence ID" value="KAK0554395.1"/>
    <property type="molecule type" value="Genomic_DNA"/>
</dbReference>
<feature type="region of interest" description="Disordered" evidence="1">
    <location>
        <begin position="548"/>
        <end position="576"/>
    </location>
</feature>
<feature type="region of interest" description="Disordered" evidence="1">
    <location>
        <begin position="248"/>
        <end position="313"/>
    </location>
</feature>
<evidence type="ECO:0000313" key="4">
    <source>
        <dbReference type="Proteomes" id="UP001176517"/>
    </source>
</evidence>
<dbReference type="SUPFAM" id="SSF48464">
    <property type="entry name" value="ENTH/VHS domain"/>
    <property type="match status" value="1"/>
</dbReference>
<dbReference type="Pfam" id="PF21936">
    <property type="entry name" value="Pcf11_C"/>
    <property type="match status" value="1"/>
</dbReference>
<dbReference type="GO" id="GO:0005737">
    <property type="term" value="C:cytoplasm"/>
    <property type="evidence" value="ECO:0007669"/>
    <property type="project" value="TreeGrafter"/>
</dbReference>
<dbReference type="PANTHER" id="PTHR15921:SF3">
    <property type="entry name" value="PRE-MRNA CLEAVAGE COMPLEX 2 PROTEIN PCF11"/>
    <property type="match status" value="1"/>
</dbReference>
<comment type="caution">
    <text evidence="3">The sequence shown here is derived from an EMBL/GenBank/DDBJ whole genome shotgun (WGS) entry which is preliminary data.</text>
</comment>
<protein>
    <submittedName>
        <fullName evidence="3">mRNA 3' end processing factor</fullName>
    </submittedName>
</protein>
<evidence type="ECO:0000256" key="1">
    <source>
        <dbReference type="SAM" id="MobiDB-lite"/>
    </source>
</evidence>
<feature type="region of interest" description="Disordered" evidence="1">
    <location>
        <begin position="1"/>
        <end position="85"/>
    </location>
</feature>
<dbReference type="InterPro" id="IPR047415">
    <property type="entry name" value="Pcf11_CID"/>
</dbReference>
<dbReference type="GO" id="GO:0005849">
    <property type="term" value="C:mRNA cleavage factor complex"/>
    <property type="evidence" value="ECO:0007669"/>
    <property type="project" value="TreeGrafter"/>
</dbReference>
<dbReference type="CDD" id="cd16982">
    <property type="entry name" value="CID_Pcf11"/>
    <property type="match status" value="1"/>
</dbReference>
<dbReference type="SMART" id="SM00582">
    <property type="entry name" value="RPR"/>
    <property type="match status" value="1"/>
</dbReference>
<keyword evidence="4" id="KW-1185">Reference proteome</keyword>
<proteinExistence type="predicted"/>
<evidence type="ECO:0000259" key="2">
    <source>
        <dbReference type="PROSITE" id="PS51391"/>
    </source>
</evidence>
<feature type="region of interest" description="Disordered" evidence="1">
    <location>
        <begin position="598"/>
        <end position="642"/>
    </location>
</feature>
<dbReference type="Gene3D" id="1.25.40.90">
    <property type="match status" value="1"/>
</dbReference>
<feature type="compositionally biased region" description="Polar residues" evidence="1">
    <location>
        <begin position="286"/>
        <end position="313"/>
    </location>
</feature>
<dbReference type="GO" id="GO:0000993">
    <property type="term" value="F:RNA polymerase II complex binding"/>
    <property type="evidence" value="ECO:0007669"/>
    <property type="project" value="InterPro"/>
</dbReference>
<dbReference type="Pfam" id="PF04818">
    <property type="entry name" value="CID"/>
    <property type="match status" value="1"/>
</dbReference>
<organism evidence="3 4">
    <name type="scientific">Tilletia horrida</name>
    <dbReference type="NCBI Taxonomy" id="155126"/>
    <lineage>
        <taxon>Eukaryota</taxon>
        <taxon>Fungi</taxon>
        <taxon>Dikarya</taxon>
        <taxon>Basidiomycota</taxon>
        <taxon>Ustilaginomycotina</taxon>
        <taxon>Exobasidiomycetes</taxon>
        <taxon>Tilletiales</taxon>
        <taxon>Tilletiaceae</taxon>
        <taxon>Tilletia</taxon>
    </lineage>
</organism>
<sequence length="642" mass="69908">MYNRQPYPQQGFPPQHRQPYAQHQGPRHGHQHQYAHHGHQGHYPAQHQQPVHHHAAPGPYQQPAPAQPPQMQAQGPPPGWLPHPMIAHDPPAFEQMFKDQLGTLVVNSKPIITHLTVLANDHVVKMSHIISNVIERHIFSAPIPMRLPALYLVDSISKNIGQPYTSHWSGIITRLYLETYRVVDAPTRKRLEELLATWRHGGQNGQPLFGESAQWTIERSLYGTQQNPQGLAQQLAAKDNEAIRSPMAMHGHSSQPQAGPSSHAANGYRSPAYHGQGAVHGAGASQIHQHQSGRAGQTQGPGSTQLGHQTQPSATAANDLISTLLQAGLISQSTKASTPVHDAEQDDDYVRAIMGLDLNLGSGPSDWVKSVQTQMQMQGQNSYNPLELVLHQKTMPASCKQCANRYSSSKAGRRALEEHLDWHFRQNRRAKDSVLRGQSRSWFTDLEVWVRSGFDDSAPSSSKAGGGVDGFRTGRTAEEEAALRARYQATIVVAPTDAEVAAKPCPICKEKFQSEWSEDEEDWIWRNAVLVDGIYYHASCHASAKTMSQQVARGGTPEVKVKSPRGSDAGSQAATPTGGAIKALASADPVAADKVISDPVGRVKAEEGVGEAVPNPRKRKGSPSGSEPGGEGGQIKKERLGE</sequence>
<feature type="compositionally biased region" description="Basic residues" evidence="1">
    <location>
        <begin position="25"/>
        <end position="40"/>
    </location>
</feature>
<gene>
    <name evidence="3" type="primary">PCF11</name>
    <name evidence="3" type="ORF">OC846_002127</name>
</gene>
<dbReference type="GO" id="GO:0003729">
    <property type="term" value="F:mRNA binding"/>
    <property type="evidence" value="ECO:0007669"/>
    <property type="project" value="InterPro"/>
</dbReference>
<dbReference type="GO" id="GO:0031124">
    <property type="term" value="P:mRNA 3'-end processing"/>
    <property type="evidence" value="ECO:0007669"/>
    <property type="project" value="InterPro"/>
</dbReference>
<feature type="compositionally biased region" description="Polar residues" evidence="1">
    <location>
        <begin position="252"/>
        <end position="264"/>
    </location>
</feature>
<dbReference type="PANTHER" id="PTHR15921">
    <property type="entry name" value="PRE-MRNA CLEAVAGE COMPLEX II"/>
    <property type="match status" value="1"/>
</dbReference>
<dbReference type="FunFam" id="1.25.40.90:FF:000016">
    <property type="entry name" value="mRNA cleavage factor complex component Pcf11"/>
    <property type="match status" value="1"/>
</dbReference>
<name>A0AAN6GV32_9BASI</name>